<name>A0A1W9ZLL4_MYCAN</name>
<reference evidence="1 2" key="1">
    <citation type="submission" date="2017-02" db="EMBL/GenBank/DDBJ databases">
        <title>The new phylogeny of genus Mycobacterium.</title>
        <authorList>
            <person name="Tortoli E."/>
            <person name="Trovato A."/>
            <person name="Cirillo D.M."/>
        </authorList>
    </citation>
    <scope>NUCLEOTIDE SEQUENCE [LARGE SCALE GENOMIC DNA]</scope>
    <source>
        <strain evidence="1 2">DSM 45057</strain>
    </source>
</reference>
<accession>A0A1W9ZLL4</accession>
<dbReference type="InterPro" id="IPR037126">
    <property type="entry name" value="PdaC/RsiV-like_sf"/>
</dbReference>
<dbReference type="EMBL" id="MVHE01000038">
    <property type="protein sequence ID" value="ORA17669.1"/>
    <property type="molecule type" value="Genomic_DNA"/>
</dbReference>
<comment type="caution">
    <text evidence="1">The sequence shown here is derived from an EMBL/GenBank/DDBJ whole genome shotgun (WGS) entry which is preliminary data.</text>
</comment>
<gene>
    <name evidence="1" type="ORF">BST12_19510</name>
</gene>
<evidence type="ECO:0000313" key="2">
    <source>
        <dbReference type="Proteomes" id="UP000192284"/>
    </source>
</evidence>
<evidence type="ECO:0000313" key="1">
    <source>
        <dbReference type="EMBL" id="ORA17669.1"/>
    </source>
</evidence>
<organism evidence="1 2">
    <name type="scientific">Mycobacterium angelicum</name>
    <dbReference type="NCBI Taxonomy" id="470074"/>
    <lineage>
        <taxon>Bacteria</taxon>
        <taxon>Bacillati</taxon>
        <taxon>Actinomycetota</taxon>
        <taxon>Actinomycetes</taxon>
        <taxon>Mycobacteriales</taxon>
        <taxon>Mycobacteriaceae</taxon>
        <taxon>Mycobacterium</taxon>
    </lineage>
</organism>
<evidence type="ECO:0008006" key="3">
    <source>
        <dbReference type="Google" id="ProtNLM"/>
    </source>
</evidence>
<dbReference type="OrthoDB" id="4371734at2"/>
<keyword evidence="2" id="KW-1185">Reference proteome</keyword>
<protein>
    <recommendedName>
        <fullName evidence="3">DUF3298 domain-containing protein</fullName>
    </recommendedName>
</protein>
<dbReference type="AlphaFoldDB" id="A0A1W9ZLL4"/>
<dbReference type="Proteomes" id="UP000192284">
    <property type="component" value="Unassembled WGS sequence"/>
</dbReference>
<dbReference type="Gene3D" id="3.90.640.20">
    <property type="entry name" value="Heat-shock cognate protein, ATPase"/>
    <property type="match status" value="1"/>
</dbReference>
<proteinExistence type="predicted"/>
<sequence>MRDAFNQASTASARGQIDQILAASSPDVEWSFESKSTVTFRAAAIAEVVEGVYYAKRAAHGSSSVSTVVIDSRSAKPITLAGLFSNEQAGLNRLSQQTKLIFPQVYGGPAPMPDEQGNKPIAENFANWIPTPTGMQLHFTDYQFGHGLPVITVPWSALSDVLAPDMAALTHD</sequence>